<evidence type="ECO:0000313" key="3">
    <source>
        <dbReference type="Proteomes" id="UP000789704"/>
    </source>
</evidence>
<dbReference type="AlphaFoldDB" id="A0A9N8X482"/>
<dbReference type="Pfam" id="PF00085">
    <property type="entry name" value="Thioredoxin"/>
    <property type="match status" value="1"/>
</dbReference>
<dbReference type="PROSITE" id="PS51352">
    <property type="entry name" value="THIOREDOXIN_2"/>
    <property type="match status" value="1"/>
</dbReference>
<evidence type="ECO:0000259" key="1">
    <source>
        <dbReference type="PROSITE" id="PS51352"/>
    </source>
</evidence>
<organism evidence="2 3">
    <name type="scientific">Paraburkholderia saeva</name>
    <dbReference type="NCBI Taxonomy" id="2777537"/>
    <lineage>
        <taxon>Bacteria</taxon>
        <taxon>Pseudomonadati</taxon>
        <taxon>Pseudomonadota</taxon>
        <taxon>Betaproteobacteria</taxon>
        <taxon>Burkholderiales</taxon>
        <taxon>Burkholderiaceae</taxon>
        <taxon>Paraburkholderia</taxon>
    </lineage>
</organism>
<name>A0A9N8X482_9BURK</name>
<dbReference type="Proteomes" id="UP000789704">
    <property type="component" value="Unassembled WGS sequence"/>
</dbReference>
<dbReference type="RefSeq" id="WP_228882269.1">
    <property type="nucleotide sequence ID" value="NZ_CAJQZC010000010.1"/>
</dbReference>
<dbReference type="SUPFAM" id="SSF52833">
    <property type="entry name" value="Thioredoxin-like"/>
    <property type="match status" value="1"/>
</dbReference>
<protein>
    <recommendedName>
        <fullName evidence="1">Thioredoxin domain-containing protein</fullName>
    </recommendedName>
</protein>
<sequence length="117" mass="12591">MAKPTAYSPTAPTRAEVDALSGAAVLEFGTDWCGYCQGAQSSIGQALEPHGEVRHLKIEDGPGRALGRSFRVKLWPTLVFLRDGIEVARVVRPQNVAEISEGLSTLLDQTGKNERTA</sequence>
<dbReference type="CDD" id="cd02947">
    <property type="entry name" value="TRX_family"/>
    <property type="match status" value="1"/>
</dbReference>
<dbReference type="EMBL" id="CAJQZC010000010">
    <property type="protein sequence ID" value="CAG4918051.1"/>
    <property type="molecule type" value="Genomic_DNA"/>
</dbReference>
<gene>
    <name evidence="2" type="ORF">LMG31841_04746</name>
</gene>
<feature type="domain" description="Thioredoxin" evidence="1">
    <location>
        <begin position="1"/>
        <end position="108"/>
    </location>
</feature>
<comment type="caution">
    <text evidence="2">The sequence shown here is derived from an EMBL/GenBank/DDBJ whole genome shotgun (WGS) entry which is preliminary data.</text>
</comment>
<dbReference type="InterPro" id="IPR013766">
    <property type="entry name" value="Thioredoxin_domain"/>
</dbReference>
<reference evidence="2" key="1">
    <citation type="submission" date="2021-04" db="EMBL/GenBank/DDBJ databases">
        <authorList>
            <person name="Vanwijnsberghe S."/>
        </authorList>
    </citation>
    <scope>NUCLEOTIDE SEQUENCE</scope>
    <source>
        <strain evidence="2">LMG 31841</strain>
    </source>
</reference>
<dbReference type="InterPro" id="IPR036249">
    <property type="entry name" value="Thioredoxin-like_sf"/>
</dbReference>
<dbReference type="Gene3D" id="3.40.30.10">
    <property type="entry name" value="Glutaredoxin"/>
    <property type="match status" value="1"/>
</dbReference>
<evidence type="ECO:0000313" key="2">
    <source>
        <dbReference type="EMBL" id="CAG4918051.1"/>
    </source>
</evidence>
<keyword evidence="3" id="KW-1185">Reference proteome</keyword>
<accession>A0A9N8X482</accession>
<proteinExistence type="predicted"/>